<keyword evidence="2" id="KW-1185">Reference proteome</keyword>
<dbReference type="RefSeq" id="WP_138086804.1">
    <property type="nucleotide sequence ID" value="NZ_VAUV01000009.1"/>
</dbReference>
<comment type="caution">
    <text evidence="1">The sequence shown here is derived from an EMBL/GenBank/DDBJ whole genome shotgun (WGS) entry which is preliminary data.</text>
</comment>
<dbReference type="EMBL" id="VAUV01000009">
    <property type="protein sequence ID" value="TLD70205.1"/>
    <property type="molecule type" value="Genomic_DNA"/>
</dbReference>
<dbReference type="Proteomes" id="UP000306196">
    <property type="component" value="Unassembled WGS sequence"/>
</dbReference>
<organism evidence="1 2">
    <name type="scientific">Phragmitibacter flavus</name>
    <dbReference type="NCBI Taxonomy" id="2576071"/>
    <lineage>
        <taxon>Bacteria</taxon>
        <taxon>Pseudomonadati</taxon>
        <taxon>Verrucomicrobiota</taxon>
        <taxon>Verrucomicrobiia</taxon>
        <taxon>Verrucomicrobiales</taxon>
        <taxon>Verrucomicrobiaceae</taxon>
        <taxon>Phragmitibacter</taxon>
    </lineage>
</organism>
<sequence length="65" mass="7267">MKTIQRKMMKAILSTLLPSWDETDGWTYNHFFGTPHLRLGESADGATALITVILMGRQVETGICN</sequence>
<evidence type="ECO:0000313" key="2">
    <source>
        <dbReference type="Proteomes" id="UP000306196"/>
    </source>
</evidence>
<evidence type="ECO:0000313" key="1">
    <source>
        <dbReference type="EMBL" id="TLD70205.1"/>
    </source>
</evidence>
<gene>
    <name evidence="1" type="ORF">FEM03_13525</name>
</gene>
<name>A0A5R8KE41_9BACT</name>
<proteinExistence type="predicted"/>
<dbReference type="AlphaFoldDB" id="A0A5R8KE41"/>
<reference evidence="1 2" key="1">
    <citation type="submission" date="2019-05" db="EMBL/GenBank/DDBJ databases">
        <title>Verrucobacter flavum gen. nov., sp. nov. a new member of the family Verrucomicrobiaceae.</title>
        <authorList>
            <person name="Szuroczki S."/>
            <person name="Abbaszade G."/>
            <person name="Szabo A."/>
            <person name="Felfoldi T."/>
            <person name="Schumann P."/>
            <person name="Boka K."/>
            <person name="Keki Z."/>
            <person name="Toumi M."/>
            <person name="Toth E."/>
        </authorList>
    </citation>
    <scope>NUCLEOTIDE SEQUENCE [LARGE SCALE GENOMIC DNA]</scope>
    <source>
        <strain evidence="1 2">MG-N-17</strain>
    </source>
</reference>
<protein>
    <submittedName>
        <fullName evidence="1">Uncharacterized protein</fullName>
    </submittedName>
</protein>
<accession>A0A5R8KE41</accession>